<reference evidence="1" key="1">
    <citation type="journal article" date="2015" name="Nature">
        <title>Complex archaea that bridge the gap between prokaryotes and eukaryotes.</title>
        <authorList>
            <person name="Spang A."/>
            <person name="Saw J.H."/>
            <person name="Jorgensen S.L."/>
            <person name="Zaremba-Niedzwiedzka K."/>
            <person name="Martijn J."/>
            <person name="Lind A.E."/>
            <person name="van Eijk R."/>
            <person name="Schleper C."/>
            <person name="Guy L."/>
            <person name="Ettema T.J."/>
        </authorList>
    </citation>
    <scope>NUCLEOTIDE SEQUENCE</scope>
</reference>
<gene>
    <name evidence="1" type="ORF">LCGC14_1674650</name>
</gene>
<sequence>MIIYVVALVAPDEHTAICAYRDHGAADTKAHELQQRILNHEGEWANRKDWEDYDPRSAYTDHYVVYGLEFVEQSK</sequence>
<protein>
    <submittedName>
        <fullName evidence="1">Uncharacterized protein</fullName>
    </submittedName>
</protein>
<accession>A0A0F9ICU9</accession>
<dbReference type="EMBL" id="LAZR01014423">
    <property type="protein sequence ID" value="KKM17554.1"/>
    <property type="molecule type" value="Genomic_DNA"/>
</dbReference>
<organism evidence="1">
    <name type="scientific">marine sediment metagenome</name>
    <dbReference type="NCBI Taxonomy" id="412755"/>
    <lineage>
        <taxon>unclassified sequences</taxon>
        <taxon>metagenomes</taxon>
        <taxon>ecological metagenomes</taxon>
    </lineage>
</organism>
<comment type="caution">
    <text evidence="1">The sequence shown here is derived from an EMBL/GenBank/DDBJ whole genome shotgun (WGS) entry which is preliminary data.</text>
</comment>
<proteinExistence type="predicted"/>
<evidence type="ECO:0000313" key="1">
    <source>
        <dbReference type="EMBL" id="KKM17554.1"/>
    </source>
</evidence>
<name>A0A0F9ICU9_9ZZZZ</name>
<dbReference type="AlphaFoldDB" id="A0A0F9ICU9"/>